<feature type="transmembrane region" description="Helical" evidence="1">
    <location>
        <begin position="57"/>
        <end position="80"/>
    </location>
</feature>
<sequence length="99" mass="11354">MRHQITLQQFRMLRLPVALHRAGQFIGVAGVCYWFWWVLVEKGFLQTLLSDDLGMQAILLGVPLVLILPAIYYTALFILLRVLFWLGSSDEEVSDEDTS</sequence>
<organism evidence="2 3">
    <name type="scientific">Candidatus Thiopontia autotrophica</name>
    <dbReference type="NCBI Taxonomy" id="2841688"/>
    <lineage>
        <taxon>Bacteria</taxon>
        <taxon>Pseudomonadati</taxon>
        <taxon>Pseudomonadota</taxon>
        <taxon>Gammaproteobacteria</taxon>
        <taxon>Candidatus Thiopontia</taxon>
    </lineage>
</organism>
<evidence type="ECO:0000256" key="1">
    <source>
        <dbReference type="SAM" id="Phobius"/>
    </source>
</evidence>
<reference evidence="2 3" key="1">
    <citation type="submission" date="2020-08" db="EMBL/GenBank/DDBJ databases">
        <title>Bridging the membrane lipid divide: bacteria of the FCB group superphylum have the potential to synthesize archaeal ether lipids.</title>
        <authorList>
            <person name="Villanueva L."/>
            <person name="Von Meijenfeldt F.A.B."/>
            <person name="Westbye A.B."/>
            <person name="Yadav S."/>
            <person name="Hopmans E.C."/>
            <person name="Dutilh B.E."/>
            <person name="Sinninghe Damste J.S."/>
        </authorList>
    </citation>
    <scope>NUCLEOTIDE SEQUENCE [LARGE SCALE GENOMIC DNA]</scope>
    <source>
        <strain evidence="2">NIOZ-UU100</strain>
    </source>
</reference>
<proteinExistence type="predicted"/>
<dbReference type="AlphaFoldDB" id="A0A8J6TQJ0"/>
<dbReference type="Proteomes" id="UP000654401">
    <property type="component" value="Unassembled WGS sequence"/>
</dbReference>
<feature type="transmembrane region" description="Helical" evidence="1">
    <location>
        <begin position="12"/>
        <end position="37"/>
    </location>
</feature>
<accession>A0A8J6TQJ0</accession>
<evidence type="ECO:0000313" key="3">
    <source>
        <dbReference type="Proteomes" id="UP000654401"/>
    </source>
</evidence>
<keyword evidence="1" id="KW-0812">Transmembrane</keyword>
<evidence type="ECO:0000313" key="2">
    <source>
        <dbReference type="EMBL" id="MBC8520066.1"/>
    </source>
</evidence>
<keyword evidence="1" id="KW-1133">Transmembrane helix</keyword>
<dbReference type="EMBL" id="JACNFK010000034">
    <property type="protein sequence ID" value="MBC8520066.1"/>
    <property type="molecule type" value="Genomic_DNA"/>
</dbReference>
<protein>
    <submittedName>
        <fullName evidence="2">Uncharacterized protein</fullName>
    </submittedName>
</protein>
<gene>
    <name evidence="2" type="ORF">H8D24_06650</name>
</gene>
<name>A0A8J6TQJ0_9GAMM</name>
<comment type="caution">
    <text evidence="2">The sequence shown here is derived from an EMBL/GenBank/DDBJ whole genome shotgun (WGS) entry which is preliminary data.</text>
</comment>
<keyword evidence="1" id="KW-0472">Membrane</keyword>